<evidence type="ECO:0000256" key="1">
    <source>
        <dbReference type="ARBA" id="ARBA00001941"/>
    </source>
</evidence>
<dbReference type="PROSITE" id="PS51677">
    <property type="entry name" value="NODB"/>
    <property type="match status" value="1"/>
</dbReference>
<gene>
    <name evidence="7" type="ORF">EJ04DRAFT_424018</name>
</gene>
<dbReference type="OrthoDB" id="407355at2759"/>
<evidence type="ECO:0000256" key="3">
    <source>
        <dbReference type="ARBA" id="ARBA00023285"/>
    </source>
</evidence>
<dbReference type="InterPro" id="IPR011330">
    <property type="entry name" value="Glyco_hydro/deAcase_b/a-brl"/>
</dbReference>
<keyword evidence="3" id="KW-0170">Cobalt</keyword>
<dbReference type="PANTHER" id="PTHR10587">
    <property type="entry name" value="GLYCOSYL TRANSFERASE-RELATED"/>
    <property type="match status" value="1"/>
</dbReference>
<reference evidence="7" key="1">
    <citation type="journal article" date="2020" name="Stud. Mycol.">
        <title>101 Dothideomycetes genomes: a test case for predicting lifestyles and emergence of pathogens.</title>
        <authorList>
            <person name="Haridas S."/>
            <person name="Albert R."/>
            <person name="Binder M."/>
            <person name="Bloem J."/>
            <person name="Labutti K."/>
            <person name="Salamov A."/>
            <person name="Andreopoulos B."/>
            <person name="Baker S."/>
            <person name="Barry K."/>
            <person name="Bills G."/>
            <person name="Bluhm B."/>
            <person name="Cannon C."/>
            <person name="Castanera R."/>
            <person name="Culley D."/>
            <person name="Daum C."/>
            <person name="Ezra D."/>
            <person name="Gonzalez J."/>
            <person name="Henrissat B."/>
            <person name="Kuo A."/>
            <person name="Liang C."/>
            <person name="Lipzen A."/>
            <person name="Lutzoni F."/>
            <person name="Magnuson J."/>
            <person name="Mondo S."/>
            <person name="Nolan M."/>
            <person name="Ohm R."/>
            <person name="Pangilinan J."/>
            <person name="Park H.-J."/>
            <person name="Ramirez L."/>
            <person name="Alfaro M."/>
            <person name="Sun H."/>
            <person name="Tritt A."/>
            <person name="Yoshinaga Y."/>
            <person name="Zwiers L.-H."/>
            <person name="Turgeon B."/>
            <person name="Goodwin S."/>
            <person name="Spatafora J."/>
            <person name="Crous P."/>
            <person name="Grigoriev I."/>
        </authorList>
    </citation>
    <scope>NUCLEOTIDE SEQUENCE</scope>
    <source>
        <strain evidence="7">CBS 125425</strain>
    </source>
</reference>
<dbReference type="Gene3D" id="3.20.20.370">
    <property type="entry name" value="Glycoside hydrolase/deacetylase"/>
    <property type="match status" value="1"/>
</dbReference>
<dbReference type="SUPFAM" id="SSF88713">
    <property type="entry name" value="Glycoside hydrolase/deacetylase"/>
    <property type="match status" value="1"/>
</dbReference>
<dbReference type="EMBL" id="ML996099">
    <property type="protein sequence ID" value="KAF2740660.1"/>
    <property type="molecule type" value="Genomic_DNA"/>
</dbReference>
<keyword evidence="8" id="KW-1185">Reference proteome</keyword>
<keyword evidence="2" id="KW-0624">Polysaccharide degradation</keyword>
<dbReference type="GO" id="GO:0005975">
    <property type="term" value="P:carbohydrate metabolic process"/>
    <property type="evidence" value="ECO:0007669"/>
    <property type="project" value="InterPro"/>
</dbReference>
<evidence type="ECO:0000259" key="6">
    <source>
        <dbReference type="PROSITE" id="PS51677"/>
    </source>
</evidence>
<evidence type="ECO:0000256" key="5">
    <source>
        <dbReference type="ARBA" id="ARBA00048494"/>
    </source>
</evidence>
<organism evidence="7 8">
    <name type="scientific">Polyplosphaeria fusca</name>
    <dbReference type="NCBI Taxonomy" id="682080"/>
    <lineage>
        <taxon>Eukaryota</taxon>
        <taxon>Fungi</taxon>
        <taxon>Dikarya</taxon>
        <taxon>Ascomycota</taxon>
        <taxon>Pezizomycotina</taxon>
        <taxon>Dothideomycetes</taxon>
        <taxon>Pleosporomycetidae</taxon>
        <taxon>Pleosporales</taxon>
        <taxon>Tetraplosphaeriaceae</taxon>
        <taxon>Polyplosphaeria</taxon>
    </lineage>
</organism>
<evidence type="ECO:0000313" key="7">
    <source>
        <dbReference type="EMBL" id="KAF2740660.1"/>
    </source>
</evidence>
<protein>
    <recommendedName>
        <fullName evidence="4">chitin deacetylase</fullName>
        <ecNumber evidence="4">3.5.1.41</ecNumber>
    </recommendedName>
</protein>
<dbReference type="PANTHER" id="PTHR10587:SF137">
    <property type="entry name" value="4-DEOXY-4-FORMAMIDO-L-ARABINOSE-PHOSPHOUNDECAPRENOL DEFORMYLASE ARND-RELATED"/>
    <property type="match status" value="1"/>
</dbReference>
<comment type="catalytic activity">
    <reaction evidence="5">
        <text>[(1-&gt;4)-N-acetyl-beta-D-glucosaminyl](n) + n H2O = chitosan + n acetate</text>
        <dbReference type="Rhea" id="RHEA:10464"/>
        <dbReference type="Rhea" id="RHEA-COMP:9593"/>
        <dbReference type="Rhea" id="RHEA-COMP:9597"/>
        <dbReference type="ChEBI" id="CHEBI:15377"/>
        <dbReference type="ChEBI" id="CHEBI:17029"/>
        <dbReference type="ChEBI" id="CHEBI:30089"/>
        <dbReference type="ChEBI" id="CHEBI:57704"/>
        <dbReference type="EC" id="3.5.1.41"/>
    </reaction>
    <physiologicalReaction direction="left-to-right" evidence="5">
        <dbReference type="Rhea" id="RHEA:10465"/>
    </physiologicalReaction>
</comment>
<keyword evidence="7" id="KW-0378">Hydrolase</keyword>
<name>A0A9P4R9P2_9PLEO</name>
<dbReference type="GO" id="GO:0006032">
    <property type="term" value="P:chitin catabolic process"/>
    <property type="evidence" value="ECO:0007669"/>
    <property type="project" value="UniProtKB-KW"/>
</dbReference>
<sequence>MFLLLFSLLTFIYPFYAIYKPPSLLIRYFQRRWPDVLFHVQTKEKIVALTIDDAPSAFTEEILDVLKENGAKATFFVIGGQVAGREGVLKRAVEEGHALGNHVMRDEPSRALSDEELEEQIGTVEGMINQAYEDAGVPYPSRYFRPGSGFFSDRMRVLVKKLGYQLVLGDIYPHDPQIPYWRINARHILSMVKPGGVIICHDRRQWTVPMLKKVIPEIKSRGYEIATISGLLQTAMESSRNEQIEKEREETGG</sequence>
<dbReference type="AlphaFoldDB" id="A0A9P4R9P2"/>
<dbReference type="GO" id="GO:0004099">
    <property type="term" value="F:chitin deacetylase activity"/>
    <property type="evidence" value="ECO:0007669"/>
    <property type="project" value="UniProtKB-EC"/>
</dbReference>
<dbReference type="InterPro" id="IPR002509">
    <property type="entry name" value="NODB_dom"/>
</dbReference>
<dbReference type="CDD" id="cd10958">
    <property type="entry name" value="CE4_NodB_like_2"/>
    <property type="match status" value="1"/>
</dbReference>
<keyword evidence="2" id="KW-0146">Chitin degradation</keyword>
<evidence type="ECO:0000256" key="4">
    <source>
        <dbReference type="ARBA" id="ARBA00024056"/>
    </source>
</evidence>
<dbReference type="Pfam" id="PF01522">
    <property type="entry name" value="Polysacc_deac_1"/>
    <property type="match status" value="1"/>
</dbReference>
<dbReference type="GO" id="GO:0009272">
    <property type="term" value="P:fungal-type cell wall biogenesis"/>
    <property type="evidence" value="ECO:0007669"/>
    <property type="project" value="UniProtKB-ARBA"/>
</dbReference>
<proteinExistence type="predicted"/>
<dbReference type="Proteomes" id="UP000799444">
    <property type="component" value="Unassembled WGS sequence"/>
</dbReference>
<feature type="domain" description="NodB homology" evidence="6">
    <location>
        <begin position="45"/>
        <end position="226"/>
    </location>
</feature>
<comment type="caution">
    <text evidence="7">The sequence shown here is derived from an EMBL/GenBank/DDBJ whole genome shotgun (WGS) entry which is preliminary data.</text>
</comment>
<keyword evidence="2" id="KW-0119">Carbohydrate metabolism</keyword>
<evidence type="ECO:0000313" key="8">
    <source>
        <dbReference type="Proteomes" id="UP000799444"/>
    </source>
</evidence>
<comment type="cofactor">
    <cofactor evidence="1">
        <name>Co(2+)</name>
        <dbReference type="ChEBI" id="CHEBI:48828"/>
    </cofactor>
</comment>
<dbReference type="InterPro" id="IPR050248">
    <property type="entry name" value="Polysacc_deacetylase_ArnD"/>
</dbReference>
<dbReference type="EC" id="3.5.1.41" evidence="4"/>
<evidence type="ECO:0000256" key="2">
    <source>
        <dbReference type="ARBA" id="ARBA00023024"/>
    </source>
</evidence>
<accession>A0A9P4R9P2</accession>